<evidence type="ECO:0000313" key="10">
    <source>
        <dbReference type="EMBL" id="KQK29241.1"/>
    </source>
</evidence>
<evidence type="ECO:0000313" key="13">
    <source>
        <dbReference type="Proteomes" id="UP000190130"/>
    </source>
</evidence>
<dbReference type="Proteomes" id="UP000051562">
    <property type="component" value="Unassembled WGS sequence"/>
</dbReference>
<dbReference type="InterPro" id="IPR036429">
    <property type="entry name" value="SpoA-like_sf"/>
</dbReference>
<reference evidence="11 13" key="2">
    <citation type="submission" date="2017-02" db="EMBL/GenBank/DDBJ databases">
        <authorList>
            <person name="Peterson S.W."/>
        </authorList>
    </citation>
    <scope>NUCLEOTIDE SEQUENCE [LARGE SCALE GENOMIC DNA]</scope>
    <source>
        <strain evidence="11 13">DSM 9653</strain>
    </source>
</reference>
<dbReference type="PANTHER" id="PTHR43484">
    <property type="match status" value="1"/>
</dbReference>
<feature type="region of interest" description="Disordered" evidence="8">
    <location>
        <begin position="1"/>
        <end position="29"/>
    </location>
</feature>
<dbReference type="PANTHER" id="PTHR43484:SF1">
    <property type="entry name" value="FLAGELLAR MOTOR SWITCH PROTEIN FLIN"/>
    <property type="match status" value="1"/>
</dbReference>
<gene>
    <name evidence="10" type="ORF">ARD30_18575</name>
    <name evidence="11" type="ORF">SAMN05660750_00569</name>
</gene>
<dbReference type="Proteomes" id="UP000190130">
    <property type="component" value="Unassembled WGS sequence"/>
</dbReference>
<comment type="similarity">
    <text evidence="1 7">Belongs to the FliN/MopA/SpaO family.</text>
</comment>
<dbReference type="GO" id="GO:0009425">
    <property type="term" value="C:bacterial-type flagellum basal body"/>
    <property type="evidence" value="ECO:0007669"/>
    <property type="project" value="UniProtKB-SubCell"/>
</dbReference>
<sequence>MSPENDLNLPPLNQADLSFDQNQTSVAHSGPVPVKTAEDLEQVFDVPVTVSAVLGSSKVAVGDLLQIVPGAVLELDRRVGEAIDIFVNERLVARGEVVVVEDRLGVTMTEIIKADR</sequence>
<evidence type="ECO:0000256" key="1">
    <source>
        <dbReference type="ARBA" id="ARBA00009226"/>
    </source>
</evidence>
<evidence type="ECO:0000256" key="7">
    <source>
        <dbReference type="RuleBase" id="RU362074"/>
    </source>
</evidence>
<keyword evidence="12" id="KW-1185">Reference proteome</keyword>
<dbReference type="GO" id="GO:0003774">
    <property type="term" value="F:cytoskeletal motor activity"/>
    <property type="evidence" value="ECO:0007669"/>
    <property type="project" value="UniProtKB-UniRule"/>
</dbReference>
<keyword evidence="3 7" id="KW-1003">Cell membrane</keyword>
<dbReference type="Gene3D" id="2.30.330.10">
    <property type="entry name" value="SpoA-like"/>
    <property type="match status" value="1"/>
</dbReference>
<dbReference type="EMBL" id="LMAR01000051">
    <property type="protein sequence ID" value="KQK29241.1"/>
    <property type="molecule type" value="Genomic_DNA"/>
</dbReference>
<keyword evidence="11" id="KW-0282">Flagellum</keyword>
<evidence type="ECO:0000256" key="2">
    <source>
        <dbReference type="ARBA" id="ARBA00021897"/>
    </source>
</evidence>
<keyword evidence="11" id="KW-0966">Cell projection</keyword>
<evidence type="ECO:0000256" key="6">
    <source>
        <dbReference type="ARBA" id="ARBA00023136"/>
    </source>
</evidence>
<dbReference type="GO" id="GO:0071973">
    <property type="term" value="P:bacterial-type flagellum-dependent cell motility"/>
    <property type="evidence" value="ECO:0007669"/>
    <property type="project" value="UniProtKB-UniRule"/>
</dbReference>
<keyword evidence="4 7" id="KW-0145">Chemotaxis</keyword>
<keyword evidence="11" id="KW-0969">Cilium</keyword>
<dbReference type="PRINTS" id="PR00956">
    <property type="entry name" value="FLGMOTORFLIN"/>
</dbReference>
<evidence type="ECO:0000256" key="3">
    <source>
        <dbReference type="ARBA" id="ARBA00022475"/>
    </source>
</evidence>
<dbReference type="RefSeq" id="WP_055729410.1">
    <property type="nucleotide sequence ID" value="NZ_FUYX01000001.1"/>
</dbReference>
<dbReference type="SUPFAM" id="SSF101801">
    <property type="entry name" value="Surface presentation of antigens (SPOA)"/>
    <property type="match status" value="1"/>
</dbReference>
<evidence type="ECO:0000256" key="8">
    <source>
        <dbReference type="SAM" id="MobiDB-lite"/>
    </source>
</evidence>
<evidence type="ECO:0000313" key="12">
    <source>
        <dbReference type="Proteomes" id="UP000051562"/>
    </source>
</evidence>
<protein>
    <recommendedName>
        <fullName evidence="2 7">Flagellar motor switch protein FliN</fullName>
    </recommendedName>
</protein>
<keyword evidence="7" id="KW-0975">Bacterial flagellum</keyword>
<dbReference type="AlphaFoldDB" id="A0A0Q3M0K2"/>
<keyword evidence="6 7" id="KW-0472">Membrane</keyword>
<dbReference type="EMBL" id="FUYX01000001">
    <property type="protein sequence ID" value="SKB39881.1"/>
    <property type="molecule type" value="Genomic_DNA"/>
</dbReference>
<organism evidence="10 12">
    <name type="scientific">Bosea thiooxidans</name>
    <dbReference type="NCBI Taxonomy" id="53254"/>
    <lineage>
        <taxon>Bacteria</taxon>
        <taxon>Pseudomonadati</taxon>
        <taxon>Pseudomonadota</taxon>
        <taxon>Alphaproteobacteria</taxon>
        <taxon>Hyphomicrobiales</taxon>
        <taxon>Boseaceae</taxon>
        <taxon>Bosea</taxon>
    </lineage>
</organism>
<dbReference type="InterPro" id="IPR001543">
    <property type="entry name" value="FliN-like_C"/>
</dbReference>
<proteinExistence type="inferred from homology"/>
<keyword evidence="5 7" id="KW-0283">Flagellar rotation</keyword>
<evidence type="ECO:0000256" key="5">
    <source>
        <dbReference type="ARBA" id="ARBA00022779"/>
    </source>
</evidence>
<evidence type="ECO:0000256" key="4">
    <source>
        <dbReference type="ARBA" id="ARBA00022500"/>
    </source>
</evidence>
<name>A0A0Q3M0K2_9HYPH</name>
<evidence type="ECO:0000313" key="11">
    <source>
        <dbReference type="EMBL" id="SKB39881.1"/>
    </source>
</evidence>
<dbReference type="InterPro" id="IPR012826">
    <property type="entry name" value="FliN"/>
</dbReference>
<comment type="subcellular location">
    <subcellularLocation>
        <location evidence="7">Cell membrane</location>
        <topology evidence="7">Peripheral membrane protein</topology>
        <orientation evidence="7">Cytoplasmic side</orientation>
    </subcellularLocation>
    <subcellularLocation>
        <location evidence="7">Bacterial flagellum basal body</location>
    </subcellularLocation>
</comment>
<evidence type="ECO:0000259" key="9">
    <source>
        <dbReference type="Pfam" id="PF01052"/>
    </source>
</evidence>
<dbReference type="NCBIfam" id="TIGR02480">
    <property type="entry name" value="fliN"/>
    <property type="match status" value="1"/>
</dbReference>
<dbReference type="STRING" id="53254.SAMN05660750_00569"/>
<reference evidence="10 12" key="1">
    <citation type="submission" date="2015-10" db="EMBL/GenBank/DDBJ databases">
        <title>Draft genome of Bosea thiooxidans.</title>
        <authorList>
            <person name="Wang X."/>
        </authorList>
    </citation>
    <scope>NUCLEOTIDE SEQUENCE [LARGE SCALE GENOMIC DNA]</scope>
    <source>
        <strain evidence="10 12">CGMCC 9174</strain>
    </source>
</reference>
<dbReference type="GO" id="GO:0006935">
    <property type="term" value="P:chemotaxis"/>
    <property type="evidence" value="ECO:0007669"/>
    <property type="project" value="UniProtKB-KW"/>
</dbReference>
<dbReference type="Pfam" id="PF01052">
    <property type="entry name" value="FliMN_C"/>
    <property type="match status" value="1"/>
</dbReference>
<dbReference type="InterPro" id="IPR051469">
    <property type="entry name" value="FliN/MopA/SpaO"/>
</dbReference>
<accession>A0A0Q3M0K2</accession>
<comment type="function">
    <text evidence="7">FliN is one of three proteins (FliG, FliN, FliM) that form the rotor-mounted switch complex (C ring), located at the base of the basal body. This complex interacts with the CheY and CheZ chemotaxis proteins, in addition to contacting components of the motor that determine the direction of flagellar rotation.</text>
</comment>
<feature type="domain" description="Flagellar motor switch protein FliN-like C-terminal" evidence="9">
    <location>
        <begin position="41"/>
        <end position="112"/>
    </location>
</feature>
<dbReference type="InterPro" id="IPR001172">
    <property type="entry name" value="FliN_T3SS_HrcQb"/>
</dbReference>
<dbReference type="GO" id="GO:0005886">
    <property type="term" value="C:plasma membrane"/>
    <property type="evidence" value="ECO:0007669"/>
    <property type="project" value="UniProtKB-SubCell"/>
</dbReference>
<feature type="compositionally biased region" description="Polar residues" evidence="8">
    <location>
        <begin position="15"/>
        <end position="27"/>
    </location>
</feature>
<dbReference type="OrthoDB" id="9790303at2"/>